<name>A0A2R8CCU1_9RHOB</name>
<evidence type="ECO:0000313" key="3">
    <source>
        <dbReference type="Proteomes" id="UP000244898"/>
    </source>
</evidence>
<sequence>MRLFPAAFALTLLASPLFAQQATVSGTDGNNNALGTVPCAAPGNALQNCHAELRRKEDGGVTLAVQIPGGDVRRIYFEDGKPTSSSSPTPISHEVQGGIMRIFIEPGEVFEVPADAVKPQ</sequence>
<accession>A0A2R8CCU1</accession>
<protein>
    <submittedName>
        <fullName evidence="2">Uncharacterized protein</fullName>
    </submittedName>
</protein>
<gene>
    <name evidence="2" type="ORF">TRM7615_03785</name>
</gene>
<dbReference type="Proteomes" id="UP000244898">
    <property type="component" value="Unassembled WGS sequence"/>
</dbReference>
<dbReference type="AlphaFoldDB" id="A0A2R8CCU1"/>
<organism evidence="2 3">
    <name type="scientific">Falsiruegeria mediterranea M17</name>
    <dbReference type="NCBI Taxonomy" id="1200281"/>
    <lineage>
        <taxon>Bacteria</taxon>
        <taxon>Pseudomonadati</taxon>
        <taxon>Pseudomonadota</taxon>
        <taxon>Alphaproteobacteria</taxon>
        <taxon>Rhodobacterales</taxon>
        <taxon>Roseobacteraceae</taxon>
        <taxon>Falsiruegeria</taxon>
    </lineage>
</organism>
<evidence type="ECO:0000256" key="1">
    <source>
        <dbReference type="SAM" id="SignalP"/>
    </source>
</evidence>
<feature type="chain" id="PRO_5015359483" evidence="1">
    <location>
        <begin position="20"/>
        <end position="120"/>
    </location>
</feature>
<reference evidence="3" key="1">
    <citation type="submission" date="2018-03" db="EMBL/GenBank/DDBJ databases">
        <authorList>
            <person name="Rodrigo-Torres L."/>
            <person name="Arahal R. D."/>
            <person name="Lucena T."/>
        </authorList>
    </citation>
    <scope>NUCLEOTIDE SEQUENCE [LARGE SCALE GENOMIC DNA]</scope>
    <source>
        <strain evidence="3">CECT 7615</strain>
    </source>
</reference>
<keyword evidence="1" id="KW-0732">Signal</keyword>
<proteinExistence type="predicted"/>
<feature type="signal peptide" evidence="1">
    <location>
        <begin position="1"/>
        <end position="19"/>
    </location>
</feature>
<dbReference type="RefSeq" id="WP_235824141.1">
    <property type="nucleotide sequence ID" value="NZ_ONZG01000010.1"/>
</dbReference>
<keyword evidence="3" id="KW-1185">Reference proteome</keyword>
<evidence type="ECO:0000313" key="2">
    <source>
        <dbReference type="EMBL" id="SPJ30254.1"/>
    </source>
</evidence>
<dbReference type="EMBL" id="ONZG01000010">
    <property type="protein sequence ID" value="SPJ30254.1"/>
    <property type="molecule type" value="Genomic_DNA"/>
</dbReference>